<evidence type="ECO:0000313" key="10">
    <source>
        <dbReference type="Proteomes" id="UP000297963"/>
    </source>
</evidence>
<evidence type="ECO:0000256" key="4">
    <source>
        <dbReference type="ARBA" id="ARBA00023136"/>
    </source>
</evidence>
<comment type="caution">
    <text evidence="8">The sequence shown here is derived from an EMBL/GenBank/DDBJ whole genome shotgun (WGS) entry which is preliminary data.</text>
</comment>
<sequence>MTQPADAPIAPTDTPAPSLWRFLGIALSAAVLLLVIGLGLVLVVIPKATGATPLTVLTSSMEPGLSPGTVVIVRPVDANALHIGDVVTYQMVSGDAKVVTHRILSIVSSSEGPRSFIVQGDNNSAPDDDPVLAEQIQGRLWYAVPFVGYVNNVITGANRTWIIPVVTVALFGYACFMVVGGLLDRRKTHKRGVDADDPALGLRDAEHDLAAGVTLFEQSVRGGTVGEFEHGVDVHAHGSAGE</sequence>
<evidence type="ECO:0000256" key="6">
    <source>
        <dbReference type="SAM" id="Phobius"/>
    </source>
</evidence>
<dbReference type="EMBL" id="FOPW01000002">
    <property type="protein sequence ID" value="SFH26752.1"/>
    <property type="molecule type" value="Genomic_DNA"/>
</dbReference>
<dbReference type="PANTHER" id="PTHR10806:SF6">
    <property type="entry name" value="SIGNAL PEPTIDASE COMPLEX CATALYTIC SUBUNIT SEC11"/>
    <property type="match status" value="1"/>
</dbReference>
<evidence type="ECO:0000313" key="7">
    <source>
        <dbReference type="EMBL" id="SFH26752.1"/>
    </source>
</evidence>
<reference evidence="7 9" key="1">
    <citation type="submission" date="2016-10" db="EMBL/GenBank/DDBJ databases">
        <authorList>
            <person name="Varghese N."/>
            <person name="Submissions S."/>
        </authorList>
    </citation>
    <scope>NUCLEOTIDE SEQUENCE [LARGE SCALE GENOMIC DNA]</scope>
    <source>
        <strain evidence="7 9">GMCC 1.11211</strain>
    </source>
</reference>
<feature type="transmembrane region" description="Helical" evidence="6">
    <location>
        <begin position="22"/>
        <end position="45"/>
    </location>
</feature>
<dbReference type="Proteomes" id="UP000199681">
    <property type="component" value="Unassembled WGS sequence"/>
</dbReference>
<dbReference type="EMBL" id="SOFE01000011">
    <property type="protein sequence ID" value="TFB86051.1"/>
    <property type="molecule type" value="Genomic_DNA"/>
</dbReference>
<reference evidence="8 10" key="2">
    <citation type="submission" date="2019-03" db="EMBL/GenBank/DDBJ databases">
        <title>Genomics of glacier-inhabiting Cryobacterium strains.</title>
        <authorList>
            <person name="Liu Q."/>
            <person name="Xin Y.-H."/>
        </authorList>
    </citation>
    <scope>NUCLEOTIDE SEQUENCE [LARGE SCALE GENOMIC DNA]</scope>
    <source>
        <strain evidence="8 10">Hh34</strain>
    </source>
</reference>
<dbReference type="GO" id="GO:0009003">
    <property type="term" value="F:signal peptidase activity"/>
    <property type="evidence" value="ECO:0007669"/>
    <property type="project" value="UniProtKB-EC"/>
</dbReference>
<accession>A0A1I2YM81</accession>
<dbReference type="SUPFAM" id="SSF51306">
    <property type="entry name" value="LexA/Signal peptidase"/>
    <property type="match status" value="1"/>
</dbReference>
<proteinExistence type="predicted"/>
<dbReference type="InterPro" id="IPR001733">
    <property type="entry name" value="Peptidase_S26B"/>
</dbReference>
<keyword evidence="8" id="KW-0378">Hydrolase</keyword>
<dbReference type="CDD" id="cd06530">
    <property type="entry name" value="S26_SPase_I"/>
    <property type="match status" value="1"/>
</dbReference>
<gene>
    <name evidence="8" type="ORF">E3O11_06025</name>
    <name evidence="7" type="ORF">SAMN05216274_102192</name>
</gene>
<keyword evidence="9" id="KW-1185">Reference proteome</keyword>
<evidence type="ECO:0000256" key="5">
    <source>
        <dbReference type="NCBIfam" id="TIGR02228"/>
    </source>
</evidence>
<dbReference type="GO" id="GO:0016020">
    <property type="term" value="C:membrane"/>
    <property type="evidence" value="ECO:0007669"/>
    <property type="project" value="UniProtKB-SubCell"/>
</dbReference>
<name>A0A1I2YM81_9MICO</name>
<feature type="transmembrane region" description="Helical" evidence="6">
    <location>
        <begin position="161"/>
        <end position="183"/>
    </location>
</feature>
<evidence type="ECO:0000256" key="1">
    <source>
        <dbReference type="ARBA" id="ARBA00004370"/>
    </source>
</evidence>
<dbReference type="STRING" id="995038.SAMN05216274_102192"/>
<dbReference type="PANTHER" id="PTHR10806">
    <property type="entry name" value="SIGNAL PEPTIDASE COMPLEX CATALYTIC SUBUNIT SEC11"/>
    <property type="match status" value="1"/>
</dbReference>
<dbReference type="NCBIfam" id="TIGR02228">
    <property type="entry name" value="sigpep_I_arch"/>
    <property type="match status" value="1"/>
</dbReference>
<organism evidence="8 10">
    <name type="scientific">Cryobacterium levicorallinum</name>
    <dbReference type="NCBI Taxonomy" id="995038"/>
    <lineage>
        <taxon>Bacteria</taxon>
        <taxon>Bacillati</taxon>
        <taxon>Actinomycetota</taxon>
        <taxon>Actinomycetes</taxon>
        <taxon>Micrococcales</taxon>
        <taxon>Microbacteriaceae</taxon>
        <taxon>Cryobacterium</taxon>
    </lineage>
</organism>
<dbReference type="InterPro" id="IPR036286">
    <property type="entry name" value="LexA/Signal_pep-like_sf"/>
</dbReference>
<comment type="subcellular location">
    <subcellularLocation>
        <location evidence="1">Membrane</location>
    </subcellularLocation>
</comment>
<dbReference type="EC" id="3.4.21.89" evidence="5"/>
<evidence type="ECO:0000256" key="2">
    <source>
        <dbReference type="ARBA" id="ARBA00022692"/>
    </source>
</evidence>
<evidence type="ECO:0000313" key="9">
    <source>
        <dbReference type="Proteomes" id="UP000199681"/>
    </source>
</evidence>
<keyword evidence="4 6" id="KW-0472">Membrane</keyword>
<evidence type="ECO:0000256" key="3">
    <source>
        <dbReference type="ARBA" id="ARBA00022989"/>
    </source>
</evidence>
<dbReference type="GO" id="GO:0006465">
    <property type="term" value="P:signal peptide processing"/>
    <property type="evidence" value="ECO:0007669"/>
    <property type="project" value="UniProtKB-UniRule"/>
</dbReference>
<dbReference type="AlphaFoldDB" id="A0A1I2YM81"/>
<protein>
    <recommendedName>
        <fullName evidence="5">Signal peptidase I</fullName>
        <ecNumber evidence="5">3.4.21.89</ecNumber>
    </recommendedName>
</protein>
<evidence type="ECO:0000313" key="8">
    <source>
        <dbReference type="EMBL" id="TFB86051.1"/>
    </source>
</evidence>
<dbReference type="Proteomes" id="UP000297963">
    <property type="component" value="Unassembled WGS sequence"/>
</dbReference>
<dbReference type="InterPro" id="IPR019533">
    <property type="entry name" value="Peptidase_S26"/>
</dbReference>
<dbReference type="GO" id="GO:0004252">
    <property type="term" value="F:serine-type endopeptidase activity"/>
    <property type="evidence" value="ECO:0007669"/>
    <property type="project" value="UniProtKB-UniRule"/>
</dbReference>
<keyword evidence="3 6" id="KW-1133">Transmembrane helix</keyword>
<keyword evidence="2 6" id="KW-0812">Transmembrane</keyword>